<keyword evidence="3 5" id="KW-0697">Rotamase</keyword>
<dbReference type="InterPro" id="IPR050689">
    <property type="entry name" value="FKBP-type_PPIase"/>
</dbReference>
<dbReference type="FunFam" id="3.10.50.40:FF:000025">
    <property type="entry name" value="Peptidylprolyl isomerase"/>
    <property type="match status" value="1"/>
</dbReference>
<keyword evidence="4 5" id="KW-0413">Isomerase</keyword>
<sequence length="142" mass="15056">MSFIFAPIGRIACQSASRRVAVAVPQRLFSSSSMGVTKDTIKEGDGITFPKPGDKLTMHYTGTLASDGSEFDSSVSRGSPFKFTIGVGQVIKGWDEGVALMSLNEKATLTISSEYGYGSRGAGGVIPPNADLKFEVELLEIN</sequence>
<evidence type="ECO:0000256" key="1">
    <source>
        <dbReference type="ARBA" id="ARBA00000971"/>
    </source>
</evidence>
<dbReference type="GO" id="GO:0003755">
    <property type="term" value="F:peptidyl-prolyl cis-trans isomerase activity"/>
    <property type="evidence" value="ECO:0007669"/>
    <property type="project" value="UniProtKB-KW"/>
</dbReference>
<reference evidence="7" key="1">
    <citation type="submission" date="2021-01" db="EMBL/GenBank/DDBJ databases">
        <authorList>
            <person name="Corre E."/>
            <person name="Pelletier E."/>
            <person name="Niang G."/>
            <person name="Scheremetjew M."/>
            <person name="Finn R."/>
            <person name="Kale V."/>
            <person name="Holt S."/>
            <person name="Cochrane G."/>
            <person name="Meng A."/>
            <person name="Brown T."/>
            <person name="Cohen L."/>
        </authorList>
    </citation>
    <scope>NUCLEOTIDE SEQUENCE</scope>
    <source>
        <strain evidence="7">CCAP1064/1</strain>
    </source>
</reference>
<dbReference type="InterPro" id="IPR046357">
    <property type="entry name" value="PPIase_dom_sf"/>
</dbReference>
<dbReference type="Gene3D" id="3.10.50.40">
    <property type="match status" value="1"/>
</dbReference>
<evidence type="ECO:0000256" key="4">
    <source>
        <dbReference type="ARBA" id="ARBA00023235"/>
    </source>
</evidence>
<name>A0A7S0BVA1_9STRA</name>
<dbReference type="PANTHER" id="PTHR10516">
    <property type="entry name" value="PEPTIDYL-PROLYL CIS-TRANS ISOMERASE"/>
    <property type="match status" value="1"/>
</dbReference>
<evidence type="ECO:0000313" key="7">
    <source>
        <dbReference type="EMBL" id="CAD8404403.1"/>
    </source>
</evidence>
<dbReference type="SUPFAM" id="SSF54534">
    <property type="entry name" value="FKBP-like"/>
    <property type="match status" value="1"/>
</dbReference>
<proteinExistence type="predicted"/>
<accession>A0A7S0BVA1</accession>
<dbReference type="PROSITE" id="PS50059">
    <property type="entry name" value="FKBP_PPIASE"/>
    <property type="match status" value="1"/>
</dbReference>
<evidence type="ECO:0000256" key="2">
    <source>
        <dbReference type="ARBA" id="ARBA00013194"/>
    </source>
</evidence>
<dbReference type="PANTHER" id="PTHR10516:SF443">
    <property type="entry name" value="FK506-BINDING PROTEIN 59-RELATED"/>
    <property type="match status" value="1"/>
</dbReference>
<evidence type="ECO:0000259" key="6">
    <source>
        <dbReference type="PROSITE" id="PS50059"/>
    </source>
</evidence>
<evidence type="ECO:0000256" key="3">
    <source>
        <dbReference type="ARBA" id="ARBA00023110"/>
    </source>
</evidence>
<comment type="catalytic activity">
    <reaction evidence="1 5">
        <text>[protein]-peptidylproline (omega=180) = [protein]-peptidylproline (omega=0)</text>
        <dbReference type="Rhea" id="RHEA:16237"/>
        <dbReference type="Rhea" id="RHEA-COMP:10747"/>
        <dbReference type="Rhea" id="RHEA-COMP:10748"/>
        <dbReference type="ChEBI" id="CHEBI:83833"/>
        <dbReference type="ChEBI" id="CHEBI:83834"/>
        <dbReference type="EC" id="5.2.1.8"/>
    </reaction>
</comment>
<organism evidence="7">
    <name type="scientific">Proboscia inermis</name>
    <dbReference type="NCBI Taxonomy" id="420281"/>
    <lineage>
        <taxon>Eukaryota</taxon>
        <taxon>Sar</taxon>
        <taxon>Stramenopiles</taxon>
        <taxon>Ochrophyta</taxon>
        <taxon>Bacillariophyta</taxon>
        <taxon>Coscinodiscophyceae</taxon>
        <taxon>Rhizosoleniophycidae</taxon>
        <taxon>Rhizosoleniales</taxon>
        <taxon>Rhizosoleniaceae</taxon>
        <taxon>Proboscia</taxon>
    </lineage>
</organism>
<dbReference type="AlphaFoldDB" id="A0A7S0BVA1"/>
<protein>
    <recommendedName>
        <fullName evidence="2 5">peptidylprolyl isomerase</fullName>
        <ecNumber evidence="2 5">5.2.1.8</ecNumber>
    </recommendedName>
</protein>
<dbReference type="EC" id="5.2.1.8" evidence="2 5"/>
<gene>
    <name evidence="7" type="ORF">PINE0816_LOCUS506</name>
</gene>
<dbReference type="GO" id="GO:0005737">
    <property type="term" value="C:cytoplasm"/>
    <property type="evidence" value="ECO:0007669"/>
    <property type="project" value="TreeGrafter"/>
</dbReference>
<dbReference type="Pfam" id="PF00254">
    <property type="entry name" value="FKBP_C"/>
    <property type="match status" value="1"/>
</dbReference>
<dbReference type="EMBL" id="HBEL01001067">
    <property type="protein sequence ID" value="CAD8404403.1"/>
    <property type="molecule type" value="Transcribed_RNA"/>
</dbReference>
<evidence type="ECO:0000256" key="5">
    <source>
        <dbReference type="PROSITE-ProRule" id="PRU00277"/>
    </source>
</evidence>
<feature type="domain" description="PPIase FKBP-type" evidence="6">
    <location>
        <begin position="53"/>
        <end position="142"/>
    </location>
</feature>
<dbReference type="InterPro" id="IPR001179">
    <property type="entry name" value="PPIase_FKBP_dom"/>
</dbReference>